<sequence length="392" mass="42515">MATITTQTHNGISLEVSEPLGPMGGVDNQLGGFVGTANIVTANNNGEAVKYGEPVKIRTLADLALLDKSAKLSAVLYNSVKYFLEVAQVPCYVILCPEGANEAETLENVIGGVSTEGRLTGIHAFKACPEAPTNIAAPGFYGKEEDTELAIPNALAGVANQTYCEAWLDAPQGGTKKAKAFAARLGGDQKRVWCCDVNGERWDHAIPASVIGMAARCSVKPSQTPNGASTPLDDISRIVGYRVNDKNSEGVELNKAGVSVTIRDPNGGLMFLGTRTADGSFGNIIGIENQLCRELIKSHRDTMKYNLDFDFFKQRIAQLSNWLSSLQADGEIIGARCYLHETRNNLQRYKNGEWVLVIDWGAYRPNEHSIIELNQDDELLKVYVDDAIKTFG</sequence>
<evidence type="ECO:0008006" key="3">
    <source>
        <dbReference type="Google" id="ProtNLM"/>
    </source>
</evidence>
<keyword evidence="2" id="KW-1185">Reference proteome</keyword>
<proteinExistence type="predicted"/>
<comment type="caution">
    <text evidence="1">The sequence shown here is derived from an EMBL/GenBank/DDBJ whole genome shotgun (WGS) entry which is preliminary data.</text>
</comment>
<protein>
    <recommendedName>
        <fullName evidence="3">Tail protein</fullName>
    </recommendedName>
</protein>
<accession>A0A6L8LYD2</accession>
<evidence type="ECO:0000313" key="1">
    <source>
        <dbReference type="EMBL" id="MYM61131.1"/>
    </source>
</evidence>
<dbReference type="AlphaFoldDB" id="A0A6L8LYD2"/>
<gene>
    <name evidence="1" type="ORF">GTG28_18030</name>
</gene>
<name>A0A6L8LYD2_9VIBR</name>
<reference evidence="1 2" key="1">
    <citation type="submission" date="2020-01" db="EMBL/GenBank/DDBJ databases">
        <title>Draft Genome Sequence of Vibrio sp. strain OCN044, Isolated from a Healthy Coral at Palmyra Atoll.</title>
        <authorList>
            <person name="Videau P."/>
            <person name="Loughran R."/>
            <person name="Esquivel A."/>
            <person name="Deadmond M."/>
            <person name="Paddock B.E."/>
            <person name="Saw J.H."/>
            <person name="Ushijima B."/>
        </authorList>
    </citation>
    <scope>NUCLEOTIDE SEQUENCE [LARGE SCALE GENOMIC DNA]</scope>
    <source>
        <strain evidence="1 2">OCN044</strain>
    </source>
</reference>
<dbReference type="EMBL" id="WWEU01000009">
    <property type="protein sequence ID" value="MYM61131.1"/>
    <property type="molecule type" value="Genomic_DNA"/>
</dbReference>
<evidence type="ECO:0000313" key="2">
    <source>
        <dbReference type="Proteomes" id="UP000478571"/>
    </source>
</evidence>
<dbReference type="Proteomes" id="UP000478571">
    <property type="component" value="Unassembled WGS sequence"/>
</dbReference>
<organism evidence="1 2">
    <name type="scientific">Vibrio tetraodonis subsp. pristinus</name>
    <dbReference type="NCBI Taxonomy" id="2695891"/>
    <lineage>
        <taxon>Bacteria</taxon>
        <taxon>Pseudomonadati</taxon>
        <taxon>Pseudomonadota</taxon>
        <taxon>Gammaproteobacteria</taxon>
        <taxon>Vibrionales</taxon>
        <taxon>Vibrionaceae</taxon>
        <taxon>Vibrio</taxon>
    </lineage>
</organism>
<dbReference type="RefSeq" id="WP_160932294.1">
    <property type="nucleotide sequence ID" value="NZ_WWEU01000009.1"/>
</dbReference>